<dbReference type="SUPFAM" id="SSF56672">
    <property type="entry name" value="DNA/RNA polymerases"/>
    <property type="match status" value="1"/>
</dbReference>
<accession>A0A8J6H3H6</accession>
<proteinExistence type="predicted"/>
<comment type="caution">
    <text evidence="2">The sequence shown here is derived from an EMBL/GenBank/DDBJ whole genome shotgun (WGS) entry which is preliminary data.</text>
</comment>
<dbReference type="InterPro" id="IPR043502">
    <property type="entry name" value="DNA/RNA_pol_sf"/>
</dbReference>
<name>A0A8J6H3H6_TENMO</name>
<evidence type="ECO:0000313" key="3">
    <source>
        <dbReference type="Proteomes" id="UP000719412"/>
    </source>
</evidence>
<gene>
    <name evidence="2" type="ORF">GEV33_015342</name>
</gene>
<dbReference type="Proteomes" id="UP000719412">
    <property type="component" value="Unassembled WGS sequence"/>
</dbReference>
<dbReference type="AlphaFoldDB" id="A0A8J6H3H6"/>
<protein>
    <submittedName>
        <fullName evidence="2">Uncharacterized protein</fullName>
    </submittedName>
</protein>
<dbReference type="EMBL" id="JABDTM020030396">
    <property type="protein sequence ID" value="KAH0807448.1"/>
    <property type="molecule type" value="Genomic_DNA"/>
</dbReference>
<dbReference type="GO" id="GO:0071897">
    <property type="term" value="P:DNA biosynthetic process"/>
    <property type="evidence" value="ECO:0007669"/>
    <property type="project" value="UniProtKB-ARBA"/>
</dbReference>
<organism evidence="2 3">
    <name type="scientific">Tenebrio molitor</name>
    <name type="common">Yellow mealworm beetle</name>
    <dbReference type="NCBI Taxonomy" id="7067"/>
    <lineage>
        <taxon>Eukaryota</taxon>
        <taxon>Metazoa</taxon>
        <taxon>Ecdysozoa</taxon>
        <taxon>Arthropoda</taxon>
        <taxon>Hexapoda</taxon>
        <taxon>Insecta</taxon>
        <taxon>Pterygota</taxon>
        <taxon>Neoptera</taxon>
        <taxon>Endopterygota</taxon>
        <taxon>Coleoptera</taxon>
        <taxon>Polyphaga</taxon>
        <taxon>Cucujiformia</taxon>
        <taxon>Tenebrionidae</taxon>
        <taxon>Tenebrio</taxon>
    </lineage>
</organism>
<evidence type="ECO:0000313" key="2">
    <source>
        <dbReference type="EMBL" id="KAH0807448.1"/>
    </source>
</evidence>
<sequence>MKFLNTTDISMAPKPARHVKNDLLEDNVDLFILEGRRQKLLQADVTRLLKGEIIEERESSWTTPVVLVPKPDSSIHLCVDHCQLNELEMGQVRILACLDDHQRFRNMSKIYDHTLLVCEGLRMHRQIRCFGWDMVAADVQLVPQVRTNFAGVVKPLTHLTKKNDTNKSDKLRTDGDSYVLGVDLLQEEGPEEHPIEYTRPLLKPPEKKTTTLRSENPLSL</sequence>
<keyword evidence="3" id="KW-1185">Reference proteome</keyword>
<evidence type="ECO:0000256" key="1">
    <source>
        <dbReference type="SAM" id="MobiDB-lite"/>
    </source>
</evidence>
<reference evidence="2" key="1">
    <citation type="journal article" date="2020" name="J Insects Food Feed">
        <title>The yellow mealworm (Tenebrio molitor) genome: a resource for the emerging insects as food and feed industry.</title>
        <authorList>
            <person name="Eriksson T."/>
            <person name="Andere A."/>
            <person name="Kelstrup H."/>
            <person name="Emery V."/>
            <person name="Picard C."/>
        </authorList>
    </citation>
    <scope>NUCLEOTIDE SEQUENCE</scope>
    <source>
        <strain evidence="2">Stoneville</strain>
        <tissue evidence="2">Whole head</tissue>
    </source>
</reference>
<feature type="compositionally biased region" description="Polar residues" evidence="1">
    <location>
        <begin position="211"/>
        <end position="220"/>
    </location>
</feature>
<dbReference type="Gene3D" id="3.10.10.10">
    <property type="entry name" value="HIV Type 1 Reverse Transcriptase, subunit A, domain 1"/>
    <property type="match status" value="1"/>
</dbReference>
<reference evidence="2" key="2">
    <citation type="submission" date="2021-08" db="EMBL/GenBank/DDBJ databases">
        <authorList>
            <person name="Eriksson T."/>
        </authorList>
    </citation>
    <scope>NUCLEOTIDE SEQUENCE</scope>
    <source>
        <strain evidence="2">Stoneville</strain>
        <tissue evidence="2">Whole head</tissue>
    </source>
</reference>
<feature type="region of interest" description="Disordered" evidence="1">
    <location>
        <begin position="186"/>
        <end position="220"/>
    </location>
</feature>